<feature type="region of interest" description="Disordered" evidence="1">
    <location>
        <begin position="1"/>
        <end position="29"/>
    </location>
</feature>
<name>A0AAV4N784_CAEEX</name>
<evidence type="ECO:0000313" key="3">
    <source>
        <dbReference type="Proteomes" id="UP001054945"/>
    </source>
</evidence>
<dbReference type="EMBL" id="BPLR01020580">
    <property type="protein sequence ID" value="GIX80273.1"/>
    <property type="molecule type" value="Genomic_DNA"/>
</dbReference>
<gene>
    <name evidence="2" type="ORF">CEXT_331301</name>
</gene>
<keyword evidence="3" id="KW-1185">Reference proteome</keyword>
<proteinExistence type="predicted"/>
<comment type="caution">
    <text evidence="2">The sequence shown here is derived from an EMBL/GenBank/DDBJ whole genome shotgun (WGS) entry which is preliminary data.</text>
</comment>
<evidence type="ECO:0000313" key="2">
    <source>
        <dbReference type="EMBL" id="GIX80273.1"/>
    </source>
</evidence>
<organism evidence="2 3">
    <name type="scientific">Caerostris extrusa</name>
    <name type="common">Bark spider</name>
    <name type="synonym">Caerostris bankana</name>
    <dbReference type="NCBI Taxonomy" id="172846"/>
    <lineage>
        <taxon>Eukaryota</taxon>
        <taxon>Metazoa</taxon>
        <taxon>Ecdysozoa</taxon>
        <taxon>Arthropoda</taxon>
        <taxon>Chelicerata</taxon>
        <taxon>Arachnida</taxon>
        <taxon>Araneae</taxon>
        <taxon>Araneomorphae</taxon>
        <taxon>Entelegynae</taxon>
        <taxon>Araneoidea</taxon>
        <taxon>Araneidae</taxon>
        <taxon>Caerostris</taxon>
    </lineage>
</organism>
<accession>A0AAV4N784</accession>
<evidence type="ECO:0000256" key="1">
    <source>
        <dbReference type="SAM" id="MobiDB-lite"/>
    </source>
</evidence>
<feature type="compositionally biased region" description="Polar residues" evidence="1">
    <location>
        <begin position="10"/>
        <end position="25"/>
    </location>
</feature>
<reference evidence="2 3" key="1">
    <citation type="submission" date="2021-06" db="EMBL/GenBank/DDBJ databases">
        <title>Caerostris extrusa draft genome.</title>
        <authorList>
            <person name="Kono N."/>
            <person name="Arakawa K."/>
        </authorList>
    </citation>
    <scope>NUCLEOTIDE SEQUENCE [LARGE SCALE GENOMIC DNA]</scope>
</reference>
<dbReference type="Proteomes" id="UP001054945">
    <property type="component" value="Unassembled WGS sequence"/>
</dbReference>
<dbReference type="AlphaFoldDB" id="A0AAV4N784"/>
<sequence length="81" mass="9282">MPVRVKDSSDTSQNDNQHTVSNEQSFELKDLPKEQLESLKEIPIWSTNYSCVLVSAWQHEVLTNQKVCFQNVMASKNRNAS</sequence>
<protein>
    <submittedName>
        <fullName evidence="2">Uncharacterized protein</fullName>
    </submittedName>
</protein>